<evidence type="ECO:0000256" key="10">
    <source>
        <dbReference type="SAM" id="MobiDB-lite"/>
    </source>
</evidence>
<dbReference type="InterPro" id="IPR036236">
    <property type="entry name" value="Znf_C2H2_sf"/>
</dbReference>
<name>A0A317WKQ0_9EURO</name>
<keyword evidence="5" id="KW-0862">Zinc</keyword>
<dbReference type="PROSITE" id="PS50157">
    <property type="entry name" value="ZINC_FINGER_C2H2_2"/>
    <property type="match status" value="2"/>
</dbReference>
<dbReference type="GO" id="GO:0000785">
    <property type="term" value="C:chromatin"/>
    <property type="evidence" value="ECO:0007669"/>
    <property type="project" value="TreeGrafter"/>
</dbReference>
<dbReference type="OrthoDB" id="10018191at2759"/>
<dbReference type="GeneID" id="37118425"/>
<comment type="caution">
    <text evidence="12">The sequence shown here is derived from an EMBL/GenBank/DDBJ whole genome shotgun (WGS) entry which is preliminary data.</text>
</comment>
<evidence type="ECO:0000256" key="3">
    <source>
        <dbReference type="ARBA" id="ARBA00022737"/>
    </source>
</evidence>
<dbReference type="InterPro" id="IPR007219">
    <property type="entry name" value="XnlR_reg_dom"/>
</dbReference>
<dbReference type="Gene3D" id="3.30.160.60">
    <property type="entry name" value="Classic Zinc Finger"/>
    <property type="match status" value="2"/>
</dbReference>
<evidence type="ECO:0000256" key="4">
    <source>
        <dbReference type="ARBA" id="ARBA00022771"/>
    </source>
</evidence>
<dbReference type="InterPro" id="IPR013087">
    <property type="entry name" value="Znf_C2H2_type"/>
</dbReference>
<proteinExistence type="predicted"/>
<dbReference type="GO" id="GO:0008270">
    <property type="term" value="F:zinc ion binding"/>
    <property type="evidence" value="ECO:0007669"/>
    <property type="project" value="UniProtKB-KW"/>
</dbReference>
<organism evidence="12 13">
    <name type="scientific">Aspergillus sclerotioniger CBS 115572</name>
    <dbReference type="NCBI Taxonomy" id="1450535"/>
    <lineage>
        <taxon>Eukaryota</taxon>
        <taxon>Fungi</taxon>
        <taxon>Dikarya</taxon>
        <taxon>Ascomycota</taxon>
        <taxon>Pezizomycotina</taxon>
        <taxon>Eurotiomycetes</taxon>
        <taxon>Eurotiomycetidae</taxon>
        <taxon>Eurotiales</taxon>
        <taxon>Aspergillaceae</taxon>
        <taxon>Aspergillus</taxon>
        <taxon>Aspergillus subgen. Circumdati</taxon>
    </lineage>
</organism>
<dbReference type="PANTHER" id="PTHR40626">
    <property type="entry name" value="MIP31509P"/>
    <property type="match status" value="1"/>
</dbReference>
<dbReference type="Proteomes" id="UP000246702">
    <property type="component" value="Unassembled WGS sequence"/>
</dbReference>
<feature type="region of interest" description="Disordered" evidence="10">
    <location>
        <begin position="60"/>
        <end position="90"/>
    </location>
</feature>
<feature type="domain" description="C2H2-type" evidence="11">
    <location>
        <begin position="40"/>
        <end position="62"/>
    </location>
</feature>
<dbReference type="FunFam" id="3.30.160.60:FF:002343">
    <property type="entry name" value="Zinc finger protein 33A"/>
    <property type="match status" value="1"/>
</dbReference>
<evidence type="ECO:0000256" key="5">
    <source>
        <dbReference type="ARBA" id="ARBA00022833"/>
    </source>
</evidence>
<evidence type="ECO:0000256" key="2">
    <source>
        <dbReference type="ARBA" id="ARBA00022723"/>
    </source>
</evidence>
<accession>A0A317WKQ0</accession>
<dbReference type="GO" id="GO:0000981">
    <property type="term" value="F:DNA-binding transcription factor activity, RNA polymerase II-specific"/>
    <property type="evidence" value="ECO:0007669"/>
    <property type="project" value="InterPro"/>
</dbReference>
<gene>
    <name evidence="12" type="ORF">BO94DRAFT_598094</name>
</gene>
<dbReference type="GO" id="GO:0006351">
    <property type="term" value="P:DNA-templated transcription"/>
    <property type="evidence" value="ECO:0007669"/>
    <property type="project" value="InterPro"/>
</dbReference>
<dbReference type="SUPFAM" id="SSF57667">
    <property type="entry name" value="beta-beta-alpha zinc fingers"/>
    <property type="match status" value="1"/>
</dbReference>
<keyword evidence="2" id="KW-0479">Metal-binding</keyword>
<dbReference type="PROSITE" id="PS00028">
    <property type="entry name" value="ZINC_FINGER_C2H2_1"/>
    <property type="match status" value="2"/>
</dbReference>
<keyword evidence="13" id="KW-1185">Reference proteome</keyword>
<evidence type="ECO:0000256" key="1">
    <source>
        <dbReference type="ARBA" id="ARBA00004123"/>
    </source>
</evidence>
<dbReference type="STRING" id="1450535.A0A317WKQ0"/>
<evidence type="ECO:0000256" key="7">
    <source>
        <dbReference type="ARBA" id="ARBA00023163"/>
    </source>
</evidence>
<dbReference type="SMART" id="SM00355">
    <property type="entry name" value="ZnF_C2H2"/>
    <property type="match status" value="2"/>
</dbReference>
<evidence type="ECO:0000256" key="6">
    <source>
        <dbReference type="ARBA" id="ARBA00023015"/>
    </source>
</evidence>
<dbReference type="Pfam" id="PF00096">
    <property type="entry name" value="zf-C2H2"/>
    <property type="match status" value="2"/>
</dbReference>
<dbReference type="Pfam" id="PF04082">
    <property type="entry name" value="Fungal_trans"/>
    <property type="match status" value="1"/>
</dbReference>
<dbReference type="AlphaFoldDB" id="A0A317WKQ0"/>
<protein>
    <recommendedName>
        <fullName evidence="11">C2H2-type domain-containing protein</fullName>
    </recommendedName>
</protein>
<evidence type="ECO:0000256" key="8">
    <source>
        <dbReference type="ARBA" id="ARBA00023242"/>
    </source>
</evidence>
<dbReference type="InterPro" id="IPR051059">
    <property type="entry name" value="VerF-like"/>
</dbReference>
<evidence type="ECO:0000313" key="12">
    <source>
        <dbReference type="EMBL" id="PWY85872.1"/>
    </source>
</evidence>
<keyword evidence="8" id="KW-0539">Nucleus</keyword>
<sequence>MPPSRARDTKERRCPWCSRSFAKEDHLSRHIRSHTREKPFTCSVCNKAFSRHDSLLRHARNHGDTDCSQSSQGKETSTYPGSEEIESTVTSLHGANVSNSLHTSVLLNASTESSSDRLDVPLLALSSYTGPNVYSATTETNADDLMTEKAQAATYTYTSVDGVDKALDEQSYDWTLDLAAQVPTWLVTDDFDLEALNASINASANPPELPLTTLAPTGNQQTCDALPSTERFEDLVCRRWFTYFETPNTGHVTPDRSESAYVDERYRQRLTENLQYRVPTDPLPSTDFLNMCIQMYFARFNPIFPVVHAPTFRPSTQTSLLLLSICSIGSLFLGSRQGASHGTKMFEILNKATLASWEKYMTKQRSEIRSMTQSSLIGQIFAYLTGRPRDLLLVQTFHGTIITWARRNSMFRSRQTDKIESEEIARDPERAWMSWVAREEQSRLVAGLSILDSEFAEIFLTEPFMRRRSLMSSISDNELWTATTAEDWLRILQSSRSNKPNKFRDYIELEQIAASIQDARTCDNWVSAAPPLQAALEEFHNRNLRSAASDGPDILCLEALWHATFLAWLVDFDRLELVVGREGYQESQAEMPFVREWADSQDGCRCALHAALILRSLESLPIGNEPPIHAPRVLYRATLVWYCYLEFSATSDQRAAAQALDFPELKHAGIDCERLLAEMNDFRPTRPKPLQSSILCRCVDLLRHLGHWGLGRQLAAMWDAILYELPPR</sequence>
<reference evidence="12 13" key="1">
    <citation type="submission" date="2016-12" db="EMBL/GenBank/DDBJ databases">
        <title>The genomes of Aspergillus section Nigri reveals drivers in fungal speciation.</title>
        <authorList>
            <consortium name="DOE Joint Genome Institute"/>
            <person name="Vesth T.C."/>
            <person name="Nybo J."/>
            <person name="Theobald S."/>
            <person name="Brandl J."/>
            <person name="Frisvad J.C."/>
            <person name="Nielsen K.F."/>
            <person name="Lyhne E.K."/>
            <person name="Kogle M.E."/>
            <person name="Kuo A."/>
            <person name="Riley R."/>
            <person name="Clum A."/>
            <person name="Nolan M."/>
            <person name="Lipzen A."/>
            <person name="Salamov A."/>
            <person name="Henrissat B."/>
            <person name="Wiebenga A."/>
            <person name="De Vries R.P."/>
            <person name="Grigoriev I.V."/>
            <person name="Mortensen U.H."/>
            <person name="Andersen M.R."/>
            <person name="Baker S.E."/>
        </authorList>
    </citation>
    <scope>NUCLEOTIDE SEQUENCE [LARGE SCALE GENOMIC DNA]</scope>
    <source>
        <strain evidence="12 13">CBS 115572</strain>
    </source>
</reference>
<keyword evidence="3" id="KW-0677">Repeat</keyword>
<evidence type="ECO:0000256" key="9">
    <source>
        <dbReference type="PROSITE-ProRule" id="PRU00042"/>
    </source>
</evidence>
<dbReference type="RefSeq" id="XP_025466889.1">
    <property type="nucleotide sequence ID" value="XM_025616282.1"/>
</dbReference>
<keyword evidence="7" id="KW-0804">Transcription</keyword>
<dbReference type="PANTHER" id="PTHR40626:SF11">
    <property type="entry name" value="ZINC FINGER PROTEIN YPR022C"/>
    <property type="match status" value="1"/>
</dbReference>
<evidence type="ECO:0000313" key="13">
    <source>
        <dbReference type="Proteomes" id="UP000246702"/>
    </source>
</evidence>
<feature type="compositionally biased region" description="Polar residues" evidence="10">
    <location>
        <begin position="66"/>
        <end position="80"/>
    </location>
</feature>
<feature type="domain" description="C2H2-type" evidence="11">
    <location>
        <begin position="12"/>
        <end position="39"/>
    </location>
</feature>
<dbReference type="EMBL" id="MSFK01000016">
    <property type="protein sequence ID" value="PWY85872.1"/>
    <property type="molecule type" value="Genomic_DNA"/>
</dbReference>
<evidence type="ECO:0000259" key="11">
    <source>
        <dbReference type="PROSITE" id="PS50157"/>
    </source>
</evidence>
<dbReference type="CDD" id="cd12148">
    <property type="entry name" value="fungal_TF_MHR"/>
    <property type="match status" value="1"/>
</dbReference>
<dbReference type="GO" id="GO:0000978">
    <property type="term" value="F:RNA polymerase II cis-regulatory region sequence-specific DNA binding"/>
    <property type="evidence" value="ECO:0007669"/>
    <property type="project" value="InterPro"/>
</dbReference>
<keyword evidence="4 9" id="KW-0863">Zinc-finger</keyword>
<dbReference type="GO" id="GO:0005634">
    <property type="term" value="C:nucleus"/>
    <property type="evidence" value="ECO:0007669"/>
    <property type="project" value="UniProtKB-SubCell"/>
</dbReference>
<comment type="subcellular location">
    <subcellularLocation>
        <location evidence="1">Nucleus</location>
    </subcellularLocation>
</comment>
<keyword evidence="6" id="KW-0805">Transcription regulation</keyword>